<name>A0ABM6WLY8_9DEIN</name>
<protein>
    <recommendedName>
        <fullName evidence="1">EVE domain-containing protein</fullName>
    </recommendedName>
</protein>
<gene>
    <name evidence="2" type="ORF">Mtai_v1c29830</name>
</gene>
<evidence type="ECO:0000259" key="1">
    <source>
        <dbReference type="Pfam" id="PF01878"/>
    </source>
</evidence>
<dbReference type="Pfam" id="PF01878">
    <property type="entry name" value="EVE"/>
    <property type="match status" value="1"/>
</dbReference>
<sequence>MYSGQVWLDPPTTSEAGPVAVVEPTREGATALKVGHADRDRATWIFQANPALYDIHRSLKLEAREWWGCLQHTGRIRAGDRVLIWISGPRAGIYAVGELETGPSLRPDSPVGLRPGAASR</sequence>
<dbReference type="EMBL" id="CP021131">
    <property type="protein sequence ID" value="AWR88201.1"/>
    <property type="molecule type" value="Genomic_DNA"/>
</dbReference>
<proteinExistence type="predicted"/>
<organism evidence="2 3">
    <name type="scientific">Meiothermus taiwanensis WR-220</name>
    <dbReference type="NCBI Taxonomy" id="1339250"/>
    <lineage>
        <taxon>Bacteria</taxon>
        <taxon>Thermotogati</taxon>
        <taxon>Deinococcota</taxon>
        <taxon>Deinococci</taxon>
        <taxon>Thermales</taxon>
        <taxon>Thermaceae</taxon>
        <taxon>Meiothermus</taxon>
    </lineage>
</organism>
<evidence type="ECO:0000313" key="3">
    <source>
        <dbReference type="Proteomes" id="UP000263013"/>
    </source>
</evidence>
<evidence type="ECO:0000313" key="2">
    <source>
        <dbReference type="EMBL" id="AWR88201.1"/>
    </source>
</evidence>
<keyword evidence="2" id="KW-0614">Plasmid</keyword>
<dbReference type="InterPro" id="IPR002740">
    <property type="entry name" value="EVE_domain"/>
</dbReference>
<dbReference type="RefSeq" id="WP_051349823.1">
    <property type="nucleotide sequence ID" value="NZ_CP021131.1"/>
</dbReference>
<dbReference type="InterPro" id="IPR015947">
    <property type="entry name" value="PUA-like_sf"/>
</dbReference>
<keyword evidence="3" id="KW-1185">Reference proteome</keyword>
<feature type="domain" description="EVE" evidence="1">
    <location>
        <begin position="43"/>
        <end position="99"/>
    </location>
</feature>
<reference evidence="2 3" key="1">
    <citation type="submission" date="2017-05" db="EMBL/GenBank/DDBJ databases">
        <title>Complete genome sequence of Meiothermus taiwanensis WR-220.</title>
        <authorList>
            <person name="Wu W.-L."/>
            <person name="Lo W.-S."/>
            <person name="Kuo C.-H."/>
            <person name="Wu S.-H."/>
        </authorList>
    </citation>
    <scope>NUCLEOTIDE SEQUENCE [LARGE SCALE GENOMIC DNA]</scope>
    <source>
        <strain evidence="2 3">WR-220</strain>
        <plasmid evidence="2 3">pMtWR-220</plasmid>
    </source>
</reference>
<dbReference type="Proteomes" id="UP000263013">
    <property type="component" value="Plasmid pMtWR-220"/>
</dbReference>
<accession>A0ABM6WLY8</accession>
<dbReference type="SUPFAM" id="SSF88697">
    <property type="entry name" value="PUA domain-like"/>
    <property type="match status" value="1"/>
</dbReference>
<geneLocation type="plasmid" evidence="2 3">
    <name>pMtWR-220</name>
</geneLocation>